<dbReference type="SUPFAM" id="SSF52029">
    <property type="entry name" value="GroEL apical domain-like"/>
    <property type="match status" value="1"/>
</dbReference>
<gene>
    <name evidence="12" type="primary">Cct7</name>
    <name evidence="12" type="ORF">Tcan_07773</name>
</gene>
<proteinExistence type="inferred from homology"/>
<dbReference type="FunFam" id="1.10.560.10:FF:000017">
    <property type="entry name" value="T-complex protein 1 subunit eta"/>
    <property type="match status" value="1"/>
</dbReference>
<dbReference type="PANTHER" id="PTHR11353">
    <property type="entry name" value="CHAPERONIN"/>
    <property type="match status" value="1"/>
</dbReference>
<evidence type="ECO:0000256" key="2">
    <source>
        <dbReference type="ARBA" id="ARBA00008020"/>
    </source>
</evidence>
<comment type="subunit">
    <text evidence="11">Heterooligomeric complex that forms two stacked rings.</text>
</comment>
<evidence type="ECO:0000256" key="4">
    <source>
        <dbReference type="ARBA" id="ARBA00022490"/>
    </source>
</evidence>
<dbReference type="OrthoDB" id="1935484at2759"/>
<dbReference type="InterPro" id="IPR002423">
    <property type="entry name" value="Cpn60/GroEL/TCP-1"/>
</dbReference>
<name>A0A0B2UT03_TOXCA</name>
<dbReference type="GO" id="GO:0051082">
    <property type="term" value="F:unfolded protein binding"/>
    <property type="evidence" value="ECO:0007669"/>
    <property type="project" value="InterPro"/>
</dbReference>
<dbReference type="GO" id="GO:0140662">
    <property type="term" value="F:ATP-dependent protein folding chaperone"/>
    <property type="evidence" value="ECO:0007669"/>
    <property type="project" value="InterPro"/>
</dbReference>
<organism evidence="12 13">
    <name type="scientific">Toxocara canis</name>
    <name type="common">Canine roundworm</name>
    <dbReference type="NCBI Taxonomy" id="6265"/>
    <lineage>
        <taxon>Eukaryota</taxon>
        <taxon>Metazoa</taxon>
        <taxon>Ecdysozoa</taxon>
        <taxon>Nematoda</taxon>
        <taxon>Chromadorea</taxon>
        <taxon>Rhabditida</taxon>
        <taxon>Spirurina</taxon>
        <taxon>Ascaridomorpha</taxon>
        <taxon>Ascaridoidea</taxon>
        <taxon>Toxocaridae</taxon>
        <taxon>Toxocara</taxon>
    </lineage>
</organism>
<dbReference type="Proteomes" id="UP000031036">
    <property type="component" value="Unassembled WGS sequence"/>
</dbReference>
<dbReference type="GO" id="GO:0016887">
    <property type="term" value="F:ATP hydrolysis activity"/>
    <property type="evidence" value="ECO:0007669"/>
    <property type="project" value="InterPro"/>
</dbReference>
<dbReference type="SUPFAM" id="SSF54849">
    <property type="entry name" value="GroEL-intermediate domain like"/>
    <property type="match status" value="1"/>
</dbReference>
<dbReference type="CDD" id="cd03340">
    <property type="entry name" value="TCP1_eta"/>
    <property type="match status" value="1"/>
</dbReference>
<dbReference type="Gene3D" id="3.50.7.10">
    <property type="entry name" value="GroEL"/>
    <property type="match status" value="1"/>
</dbReference>
<dbReference type="FunFam" id="3.50.7.10:FF:000006">
    <property type="entry name" value="T-complex protein 1 subunit eta"/>
    <property type="match status" value="1"/>
</dbReference>
<dbReference type="EMBL" id="JPKZ01004117">
    <property type="protein sequence ID" value="KHN72040.1"/>
    <property type="molecule type" value="Genomic_DNA"/>
</dbReference>
<dbReference type="PROSITE" id="PS00995">
    <property type="entry name" value="TCP1_3"/>
    <property type="match status" value="2"/>
</dbReference>
<dbReference type="PRINTS" id="PR00304">
    <property type="entry name" value="TCOMPLEXTCP1"/>
</dbReference>
<evidence type="ECO:0000256" key="10">
    <source>
        <dbReference type="RuleBase" id="RU004187"/>
    </source>
</evidence>
<dbReference type="NCBIfam" id="TIGR02345">
    <property type="entry name" value="chap_CCT_eta"/>
    <property type="match status" value="1"/>
</dbReference>
<evidence type="ECO:0000256" key="1">
    <source>
        <dbReference type="ARBA" id="ARBA00004496"/>
    </source>
</evidence>
<dbReference type="Pfam" id="PF00118">
    <property type="entry name" value="Cpn60_TCP1"/>
    <property type="match status" value="1"/>
</dbReference>
<dbReference type="InterPro" id="IPR053374">
    <property type="entry name" value="TCP-1_chaperonin"/>
</dbReference>
<keyword evidence="5 10" id="KW-0547">Nucleotide-binding</keyword>
<dbReference type="AlphaFoldDB" id="A0A0B2UT03"/>
<sequence length="671" mass="73033">MDNLSGNSLVDLSRASFLPPSAKMMEAPIILLKEGTEAKYGKQQILSNINACGVVADSIRTTLGPRGMDKLIVDSKDKTTISNDGATILKLLDIVFPAAQVMVDIAKSQDAEVGDGTTTVVILAAELLKRSKQFIEEGVSPQLIIRAYADACDEAVKCLEELSIKMSGGSNVRDMLIRCATTTLSSKLVHKTTISNDGATILKLLDIVFPAAQVMVDIAKSQDAEVGDGTTTVVILAAELLKRSKQFIEEGVSPQLIIRAYADACDEAVKCLEELSIKMSGGSNVRDMLIRCATTTLSSKLVSQERQFFAAMVVDAVAHLDERLPVDMIGIKKVSGGSLLESMLVKGVAFKKAFSYAGFEMQPKHYKNPYIALLNIELELKAEKDNAELRIANVEEFQNIVDAEWTILYEKLKKIHESGAKIVLSKLPIGDVATQWFADRDLFCAGRVEQGDMDRVMASCGGSILTTVSQINKSLLGSCGEFYEQQVGSERYNFFVNGSRAKSCTLILRGGAEQFIAETERSLHDAIMIVRRAKKNDSIVAGGGAVEMELSRHLREIAGTIAGKEQFFWQAFARMFEIIPQQLCYNAGIDATDILNKLRHKHAKGEKWAGVDINTESVRDNLEAYIWEPAVVKKNAIVAATEAACLVLSIDQTVKNPRAPSGGSVPQLPGQ</sequence>
<dbReference type="SUPFAM" id="SSF48592">
    <property type="entry name" value="GroEL equatorial domain-like"/>
    <property type="match status" value="2"/>
</dbReference>
<dbReference type="STRING" id="6265.A0A0B2UT03"/>
<dbReference type="InterPro" id="IPR027410">
    <property type="entry name" value="TCP-1-like_intermed_sf"/>
</dbReference>
<evidence type="ECO:0000256" key="7">
    <source>
        <dbReference type="ARBA" id="ARBA00023186"/>
    </source>
</evidence>
<reference evidence="12 13" key="1">
    <citation type="submission" date="2014-11" db="EMBL/GenBank/DDBJ databases">
        <title>Genetic blueprint of the zoonotic pathogen Toxocara canis.</title>
        <authorList>
            <person name="Zhu X.-Q."/>
            <person name="Korhonen P.K."/>
            <person name="Cai H."/>
            <person name="Young N.D."/>
            <person name="Nejsum P."/>
            <person name="von Samson-Himmelstjerna G."/>
            <person name="Boag P.R."/>
            <person name="Tan P."/>
            <person name="Li Q."/>
            <person name="Min J."/>
            <person name="Yang Y."/>
            <person name="Wang X."/>
            <person name="Fang X."/>
            <person name="Hall R.S."/>
            <person name="Hofmann A."/>
            <person name="Sternberg P.W."/>
            <person name="Jex A.R."/>
            <person name="Gasser R.B."/>
        </authorList>
    </citation>
    <scope>NUCLEOTIDE SEQUENCE [LARGE SCALE GENOMIC DNA]</scope>
    <source>
        <strain evidence="12">PN_DK_2014</strain>
    </source>
</reference>
<comment type="function">
    <text evidence="11">Molecular chaperone; assists the folding of proteins upon ATP hydrolysis. Known to play a role, in vitro, in the folding of actin and tubulin.</text>
</comment>
<evidence type="ECO:0000256" key="11">
    <source>
        <dbReference type="RuleBase" id="RU365042"/>
    </source>
</evidence>
<keyword evidence="4 11" id="KW-0963">Cytoplasm</keyword>
<dbReference type="GO" id="GO:0005832">
    <property type="term" value="C:chaperonin-containing T-complex"/>
    <property type="evidence" value="ECO:0007669"/>
    <property type="project" value="UniProtKB-ARBA"/>
</dbReference>
<comment type="caution">
    <text evidence="12">The sequence shown here is derived from an EMBL/GenBank/DDBJ whole genome shotgun (WGS) entry which is preliminary data.</text>
</comment>
<keyword evidence="7 10" id="KW-0143">Chaperone</keyword>
<evidence type="ECO:0000256" key="5">
    <source>
        <dbReference type="ARBA" id="ARBA00022741"/>
    </source>
</evidence>
<dbReference type="InterPro" id="IPR017998">
    <property type="entry name" value="Chaperone_TCP-1"/>
</dbReference>
<evidence type="ECO:0000313" key="13">
    <source>
        <dbReference type="Proteomes" id="UP000031036"/>
    </source>
</evidence>
<comment type="catalytic activity">
    <reaction evidence="9">
        <text>ATP + H2O = ADP + phosphate + H(+)</text>
        <dbReference type="Rhea" id="RHEA:13065"/>
        <dbReference type="ChEBI" id="CHEBI:15377"/>
        <dbReference type="ChEBI" id="CHEBI:15378"/>
        <dbReference type="ChEBI" id="CHEBI:30616"/>
        <dbReference type="ChEBI" id="CHEBI:43474"/>
        <dbReference type="ChEBI" id="CHEBI:456216"/>
    </reaction>
</comment>
<protein>
    <recommendedName>
        <fullName evidence="3 11">T-complex protein 1 subunit eta</fullName>
        <shortName evidence="11">TCP-1-eta</shortName>
    </recommendedName>
    <alternativeName>
        <fullName evidence="8 11">CCT-eta</fullName>
    </alternativeName>
</protein>
<evidence type="ECO:0000256" key="8">
    <source>
        <dbReference type="ARBA" id="ARBA00032221"/>
    </source>
</evidence>
<accession>A0A0B2UT03</accession>
<comment type="subcellular location">
    <subcellularLocation>
        <location evidence="1 11">Cytoplasm</location>
    </subcellularLocation>
</comment>
<dbReference type="InterPro" id="IPR012720">
    <property type="entry name" value="Chap_CCT_eta"/>
</dbReference>
<evidence type="ECO:0000313" key="12">
    <source>
        <dbReference type="EMBL" id="KHN72040.1"/>
    </source>
</evidence>
<evidence type="ECO:0000256" key="6">
    <source>
        <dbReference type="ARBA" id="ARBA00022840"/>
    </source>
</evidence>
<comment type="similarity">
    <text evidence="2 10">Belongs to the TCP-1 chaperonin family.</text>
</comment>
<dbReference type="PROSITE" id="PS00750">
    <property type="entry name" value="TCP1_1"/>
    <property type="match status" value="1"/>
</dbReference>
<dbReference type="OMA" id="HRKGNTW"/>
<keyword evidence="13" id="KW-1185">Reference proteome</keyword>
<evidence type="ECO:0000256" key="3">
    <source>
        <dbReference type="ARBA" id="ARBA00015836"/>
    </source>
</evidence>
<dbReference type="Gene3D" id="1.10.560.10">
    <property type="entry name" value="GroEL-like equatorial domain"/>
    <property type="match status" value="2"/>
</dbReference>
<dbReference type="NCBIfam" id="NF041083">
    <property type="entry name" value="thermosome_beta"/>
    <property type="match status" value="1"/>
</dbReference>
<dbReference type="Gene3D" id="3.30.260.10">
    <property type="entry name" value="TCP-1-like chaperonin intermediate domain"/>
    <property type="match status" value="1"/>
</dbReference>
<keyword evidence="6 10" id="KW-0067">ATP-binding</keyword>
<dbReference type="InterPro" id="IPR002194">
    <property type="entry name" value="Chaperonin_TCP-1_CS"/>
</dbReference>
<dbReference type="InterPro" id="IPR027409">
    <property type="entry name" value="GroEL-like_apical_dom_sf"/>
</dbReference>
<evidence type="ECO:0000256" key="9">
    <source>
        <dbReference type="ARBA" id="ARBA00049360"/>
    </source>
</evidence>
<dbReference type="InterPro" id="IPR027413">
    <property type="entry name" value="GROEL-like_equatorial_sf"/>
</dbReference>
<dbReference type="GO" id="GO:0005524">
    <property type="term" value="F:ATP binding"/>
    <property type="evidence" value="ECO:0007669"/>
    <property type="project" value="UniProtKB-KW"/>
</dbReference>
<dbReference type="FunFam" id="3.30.260.10:FF:000022">
    <property type="entry name" value="T-complex protein 1 subunit eta"/>
    <property type="match status" value="1"/>
</dbReference>